<gene>
    <name evidence="2" type="ORF">QOZ93_001533</name>
</gene>
<name>A0ABU0JRR5_HATLI</name>
<keyword evidence="3" id="KW-1185">Reference proteome</keyword>
<dbReference type="Pfam" id="PF13180">
    <property type="entry name" value="PDZ_2"/>
    <property type="match status" value="1"/>
</dbReference>
<dbReference type="GO" id="GO:0016787">
    <property type="term" value="F:hydrolase activity"/>
    <property type="evidence" value="ECO:0007669"/>
    <property type="project" value="UniProtKB-KW"/>
</dbReference>
<dbReference type="InterPro" id="IPR001478">
    <property type="entry name" value="PDZ"/>
</dbReference>
<evidence type="ECO:0000259" key="1">
    <source>
        <dbReference type="PROSITE" id="PS51494"/>
    </source>
</evidence>
<dbReference type="EC" id="3.4.21.116" evidence="2"/>
<proteinExistence type="predicted"/>
<dbReference type="EMBL" id="JAUSWN010000011">
    <property type="protein sequence ID" value="MDQ0479791.1"/>
    <property type="molecule type" value="Genomic_DNA"/>
</dbReference>
<dbReference type="NCBIfam" id="TIGR02860">
    <property type="entry name" value="spore_IV_B"/>
    <property type="match status" value="1"/>
</dbReference>
<dbReference type="InterPro" id="IPR036034">
    <property type="entry name" value="PDZ_sf"/>
</dbReference>
<evidence type="ECO:0000313" key="2">
    <source>
        <dbReference type="EMBL" id="MDQ0479791.1"/>
    </source>
</evidence>
<dbReference type="SUPFAM" id="SSF50494">
    <property type="entry name" value="Trypsin-like serine proteases"/>
    <property type="match status" value="1"/>
</dbReference>
<evidence type="ECO:0000313" key="3">
    <source>
        <dbReference type="Proteomes" id="UP001224418"/>
    </source>
</evidence>
<comment type="caution">
    <text evidence="2">The sequence shown here is derived from an EMBL/GenBank/DDBJ whole genome shotgun (WGS) entry which is preliminary data.</text>
</comment>
<sequence>MDNKSKRIRVLKSLVLSITFVFTMCSWNKAYRDDKIPQSDSVKADVVRKEKKVYVGGEPLGIKVNTKGLLVIGVADIETEEGLKASPAIKAGIQIGDNILKVQNNEVKCSEEMSKVINNNKGNKIIIEFQHKGKNYKKVLTPVKSKLDDKYKVGMWVRDSSSGIGTLTFYDDETHRYGALGHGISDGDTGTMINVGDGKIMPSEIIAVKKSVEGTPGELRGIFSNGKEPLGNVKTNNICGIFGEYSGKVNLKKKFKEPMPIAYQNEIKEGKAYIYTTINGNAPKLYEIEIEKTIHQEEPNSKSMLIKVTDKRLLEQTGGIVQGMSGSPIIQNDKLIGAVTHVLVNKPNKGYGIYIEWMMKECEFLQNY</sequence>
<accession>A0ABU0JRR5</accession>
<feature type="domain" description="Peptidase S55" evidence="1">
    <location>
        <begin position="134"/>
        <end position="368"/>
    </location>
</feature>
<dbReference type="Gene3D" id="2.30.42.10">
    <property type="match status" value="1"/>
</dbReference>
<protein>
    <submittedName>
        <fullName evidence="2">Stage IV sporulation protein B</fullName>
        <ecNumber evidence="2">3.4.21.116</ecNumber>
    </submittedName>
</protein>
<keyword evidence="2" id="KW-0378">Hydrolase</keyword>
<organism evidence="2 3">
    <name type="scientific">Hathewaya limosa</name>
    <name type="common">Clostridium limosum</name>
    <dbReference type="NCBI Taxonomy" id="1536"/>
    <lineage>
        <taxon>Bacteria</taxon>
        <taxon>Bacillati</taxon>
        <taxon>Bacillota</taxon>
        <taxon>Clostridia</taxon>
        <taxon>Eubacteriales</taxon>
        <taxon>Clostridiaceae</taxon>
        <taxon>Hathewaya</taxon>
    </lineage>
</organism>
<dbReference type="InterPro" id="IPR009003">
    <property type="entry name" value="Peptidase_S1_PA"/>
</dbReference>
<dbReference type="InterPro" id="IPR008763">
    <property type="entry name" value="Peptidase_S55"/>
</dbReference>
<reference evidence="2 3" key="1">
    <citation type="submission" date="2023-07" db="EMBL/GenBank/DDBJ databases">
        <title>Genomic Encyclopedia of Type Strains, Phase IV (KMG-IV): sequencing the most valuable type-strain genomes for metagenomic binning, comparative biology and taxonomic classification.</title>
        <authorList>
            <person name="Goeker M."/>
        </authorList>
    </citation>
    <scope>NUCLEOTIDE SEQUENCE [LARGE SCALE GENOMIC DNA]</scope>
    <source>
        <strain evidence="2 3">DSM 1400</strain>
    </source>
</reference>
<dbReference type="Proteomes" id="UP001224418">
    <property type="component" value="Unassembled WGS sequence"/>
</dbReference>
<dbReference type="SUPFAM" id="SSF50156">
    <property type="entry name" value="PDZ domain-like"/>
    <property type="match status" value="1"/>
</dbReference>
<dbReference type="InterPro" id="IPR014219">
    <property type="entry name" value="SpoIVB"/>
</dbReference>
<dbReference type="Pfam" id="PF05580">
    <property type="entry name" value="Peptidase_S55"/>
    <property type="match status" value="1"/>
</dbReference>
<dbReference type="PROSITE" id="PS51494">
    <property type="entry name" value="SPOIVB"/>
    <property type="match status" value="1"/>
</dbReference>
<dbReference type="RefSeq" id="WP_307355739.1">
    <property type="nucleotide sequence ID" value="NZ_BAAACJ010000001.1"/>
</dbReference>